<keyword evidence="2" id="KW-1185">Reference proteome</keyword>
<dbReference type="Proteomes" id="UP000565579">
    <property type="component" value="Unassembled WGS sequence"/>
</dbReference>
<evidence type="ECO:0000313" key="1">
    <source>
        <dbReference type="EMBL" id="MBB6551559.1"/>
    </source>
</evidence>
<sequence length="53" mass="5744">MRVQRTFRFVTAPGREHDVMDLHGAPQISVGGLVMTADLLSQQLVLPGRAAQA</sequence>
<proteinExistence type="predicted"/>
<evidence type="ECO:0000313" key="2">
    <source>
        <dbReference type="Proteomes" id="UP000565579"/>
    </source>
</evidence>
<dbReference type="AlphaFoldDB" id="A0A7X0NXQ4"/>
<gene>
    <name evidence="1" type="ORF">HD593_006354</name>
</gene>
<reference evidence="1 2" key="1">
    <citation type="submission" date="2020-08" db="EMBL/GenBank/DDBJ databases">
        <title>Sequencing the genomes of 1000 actinobacteria strains.</title>
        <authorList>
            <person name="Klenk H.-P."/>
        </authorList>
    </citation>
    <scope>NUCLEOTIDE SEQUENCE [LARGE SCALE GENOMIC DNA]</scope>
    <source>
        <strain evidence="1 2">DSM 43768</strain>
    </source>
</reference>
<name>A0A7X0NXQ4_9ACTN</name>
<comment type="caution">
    <text evidence="1">The sequence shown here is derived from an EMBL/GenBank/DDBJ whole genome shotgun (WGS) entry which is preliminary data.</text>
</comment>
<organism evidence="1 2">
    <name type="scientific">Nonomuraea rubra</name>
    <dbReference type="NCBI Taxonomy" id="46180"/>
    <lineage>
        <taxon>Bacteria</taxon>
        <taxon>Bacillati</taxon>
        <taxon>Actinomycetota</taxon>
        <taxon>Actinomycetes</taxon>
        <taxon>Streptosporangiales</taxon>
        <taxon>Streptosporangiaceae</taxon>
        <taxon>Nonomuraea</taxon>
    </lineage>
</organism>
<dbReference type="EMBL" id="JACHMI010000001">
    <property type="protein sequence ID" value="MBB6551559.1"/>
    <property type="molecule type" value="Genomic_DNA"/>
</dbReference>
<protein>
    <submittedName>
        <fullName evidence="1">Uncharacterized protein</fullName>
    </submittedName>
</protein>
<accession>A0A7X0NXQ4</accession>